<proteinExistence type="predicted"/>
<dbReference type="Proteomes" id="UP001202244">
    <property type="component" value="Chromosome"/>
</dbReference>
<evidence type="ECO:0000256" key="1">
    <source>
        <dbReference type="SAM" id="MobiDB-lite"/>
    </source>
</evidence>
<dbReference type="EMBL" id="CP093846">
    <property type="protein sequence ID" value="UNS96167.1"/>
    <property type="molecule type" value="Genomic_DNA"/>
</dbReference>
<evidence type="ECO:0000256" key="2">
    <source>
        <dbReference type="SAM" id="SignalP"/>
    </source>
</evidence>
<feature type="chain" id="PRO_5045188852" description="Secreted protein" evidence="2">
    <location>
        <begin position="31"/>
        <end position="124"/>
    </location>
</feature>
<reference evidence="3 4" key="1">
    <citation type="journal article" date="2023" name="Microbiol. Spectr.">
        <title>Synergy between Genome Mining, Metabolomics, and Bioinformatics Uncovers Antibacterial Chlorinated Carbazole Alkaloids and Their Biosynthetic Gene Cluster from Streptomyces tubbatahanensis sp. nov., a Novel Actinomycete Isolated from Sulu Sea, Philippines.</title>
        <authorList>
            <person name="Tenebro C.P."/>
            <person name="Trono D.J.V.L."/>
            <person name="Balida L.A.P."/>
            <person name="Bayog L.K.A."/>
            <person name="Bruna J.R."/>
            <person name="Sabido E.M."/>
            <person name="Caspe D.P.C."/>
            <person name="de Los Santos E.L.C."/>
            <person name="Saludes J.P."/>
            <person name="Dalisay D.S."/>
        </authorList>
    </citation>
    <scope>NUCLEOTIDE SEQUENCE [LARGE SCALE GENOMIC DNA]</scope>
    <source>
        <strain evidence="3 4">DSD3025</strain>
    </source>
</reference>
<sequence>MRRCVTAARAWIHAFALLLAVLLAAQGASALPSATAERAPTAAQSSALSAPGEVEHENTGCQARRAARTPTSPPPPGERPLFAGCRLAHSLAATHTSALPETGSAGVPWSRSVEVPVLHQVFRH</sequence>
<accession>A0ABY3XNY5</accession>
<feature type="region of interest" description="Disordered" evidence="1">
    <location>
        <begin position="33"/>
        <end position="81"/>
    </location>
</feature>
<feature type="signal peptide" evidence="2">
    <location>
        <begin position="1"/>
        <end position="30"/>
    </location>
</feature>
<keyword evidence="4" id="KW-1185">Reference proteome</keyword>
<evidence type="ECO:0000313" key="3">
    <source>
        <dbReference type="EMBL" id="UNS96167.1"/>
    </source>
</evidence>
<keyword evidence="2" id="KW-0732">Signal</keyword>
<organism evidence="3 4">
    <name type="scientific">Streptomyces tubbatahanensis</name>
    <dbReference type="NCBI Taxonomy" id="2923272"/>
    <lineage>
        <taxon>Bacteria</taxon>
        <taxon>Bacillati</taxon>
        <taxon>Actinomycetota</taxon>
        <taxon>Actinomycetes</taxon>
        <taxon>Kitasatosporales</taxon>
        <taxon>Streptomycetaceae</taxon>
        <taxon>Streptomyces</taxon>
    </lineage>
</organism>
<gene>
    <name evidence="3" type="ORF">MMF93_06380</name>
</gene>
<evidence type="ECO:0000313" key="4">
    <source>
        <dbReference type="Proteomes" id="UP001202244"/>
    </source>
</evidence>
<name>A0ABY3XNY5_9ACTN</name>
<evidence type="ECO:0008006" key="5">
    <source>
        <dbReference type="Google" id="ProtNLM"/>
    </source>
</evidence>
<dbReference type="RefSeq" id="WP_242750099.1">
    <property type="nucleotide sequence ID" value="NZ_CP093846.1"/>
</dbReference>
<protein>
    <recommendedName>
        <fullName evidence="5">Secreted protein</fullName>
    </recommendedName>
</protein>